<name>A0ACC1T461_9APHY</name>
<dbReference type="Proteomes" id="UP001148662">
    <property type="component" value="Unassembled WGS sequence"/>
</dbReference>
<keyword evidence="2" id="KW-1185">Reference proteome</keyword>
<proteinExistence type="predicted"/>
<protein>
    <submittedName>
        <fullName evidence="1">Uncharacterized protein</fullName>
    </submittedName>
</protein>
<reference evidence="1" key="1">
    <citation type="submission" date="2022-07" db="EMBL/GenBank/DDBJ databases">
        <title>Genome Sequence of Phlebia brevispora.</title>
        <authorList>
            <person name="Buettner E."/>
        </authorList>
    </citation>
    <scope>NUCLEOTIDE SEQUENCE</scope>
    <source>
        <strain evidence="1">MPL23</strain>
    </source>
</reference>
<organism evidence="1 2">
    <name type="scientific">Phlebia brevispora</name>
    <dbReference type="NCBI Taxonomy" id="194682"/>
    <lineage>
        <taxon>Eukaryota</taxon>
        <taxon>Fungi</taxon>
        <taxon>Dikarya</taxon>
        <taxon>Basidiomycota</taxon>
        <taxon>Agaricomycotina</taxon>
        <taxon>Agaricomycetes</taxon>
        <taxon>Polyporales</taxon>
        <taxon>Meruliaceae</taxon>
        <taxon>Phlebia</taxon>
    </lineage>
</organism>
<evidence type="ECO:0000313" key="2">
    <source>
        <dbReference type="Proteomes" id="UP001148662"/>
    </source>
</evidence>
<comment type="caution">
    <text evidence="1">The sequence shown here is derived from an EMBL/GenBank/DDBJ whole genome shotgun (WGS) entry which is preliminary data.</text>
</comment>
<dbReference type="EMBL" id="JANHOG010000642">
    <property type="protein sequence ID" value="KAJ3552592.1"/>
    <property type="molecule type" value="Genomic_DNA"/>
</dbReference>
<evidence type="ECO:0000313" key="1">
    <source>
        <dbReference type="EMBL" id="KAJ3552592.1"/>
    </source>
</evidence>
<gene>
    <name evidence="1" type="ORF">NM688_g4073</name>
</gene>
<sequence length="428" mass="45439">MADGETHAMQGINDAFTRRPNILELGALILPTSEWLYNMFLMSTTLSVYGCLVGEALGELASSQTYGLAGLPDSISQTSGCFCWVYAQGGFKFASRITGVSPLSPDVPCWACLVWNSLPAINLLEMFPVSVGFSAFLAALSAVKAESHTVTFNNQCGYGTPTLIINGQIVSTGPPYTANEPINGISYLQTGPCGFNGENCPLVEINLADPTAPGAGSVVDISLISPHAYTVETSFAFYNGCDGVGHDCNSSSCYYAFRTPTDYWAQAYCETDEVDLVIEFCGDATNSSTGSGSGSGSYTQTSDPNGDTSKCLDVQSANFANGTPVQIYDCNGTGAQNWVINSGSTAVQVAGQNFCLDAGDSPADGTSMKIWECYSGLAAQTWYYTSDDRIALENQGFCLDLTNGDDADGTVMQIWECTDDDTNQVWTL</sequence>
<accession>A0ACC1T461</accession>